<name>A0A4U0X5E6_9PEZI</name>
<dbReference type="EMBL" id="NAJQ01000060">
    <property type="protein sequence ID" value="TKA80972.1"/>
    <property type="molecule type" value="Genomic_DNA"/>
</dbReference>
<dbReference type="OrthoDB" id="3931635at2759"/>
<dbReference type="Proteomes" id="UP000309340">
    <property type="component" value="Unassembled WGS sequence"/>
</dbReference>
<feature type="region of interest" description="Disordered" evidence="1">
    <location>
        <begin position="54"/>
        <end position="91"/>
    </location>
</feature>
<keyword evidence="4" id="KW-1185">Reference proteome</keyword>
<evidence type="ECO:0000313" key="2">
    <source>
        <dbReference type="EMBL" id="TKA71664.1"/>
    </source>
</evidence>
<feature type="compositionally biased region" description="Acidic residues" evidence="1">
    <location>
        <begin position="60"/>
        <end position="70"/>
    </location>
</feature>
<dbReference type="AlphaFoldDB" id="A0A4U0X5E6"/>
<dbReference type="STRING" id="329884.A0A4U0X5E6"/>
<proteinExistence type="predicted"/>
<gene>
    <name evidence="3" type="ORF">B0A55_02378</name>
    <name evidence="2" type="ORF">B0A55_05284</name>
</gene>
<reference evidence="2 4" key="1">
    <citation type="submission" date="2017-03" db="EMBL/GenBank/DDBJ databases">
        <title>Genomes of endolithic fungi from Antarctica.</title>
        <authorList>
            <person name="Coleine C."/>
            <person name="Masonjones S."/>
            <person name="Stajich J.E."/>
        </authorList>
    </citation>
    <scope>NUCLEOTIDE SEQUENCE [LARGE SCALE GENOMIC DNA]</scope>
    <source>
        <strain evidence="2 4">CCFEE 5184</strain>
    </source>
</reference>
<dbReference type="EMBL" id="NAJQ01000342">
    <property type="protein sequence ID" value="TKA71664.1"/>
    <property type="molecule type" value="Genomic_DNA"/>
</dbReference>
<evidence type="ECO:0000313" key="4">
    <source>
        <dbReference type="Proteomes" id="UP000309340"/>
    </source>
</evidence>
<protein>
    <submittedName>
        <fullName evidence="2">Uncharacterized protein</fullName>
    </submittedName>
</protein>
<sequence length="91" mass="9394">MPSDDEPQPAGLLAPLGDPLGKVVNTALKPTLGALTGAIGEPAGAAMRKVEVQAKREKGYDDEEKPEEEWWGGKKLGGGESSGKNPLGLGK</sequence>
<accession>A0A4U0X5E6</accession>
<comment type="caution">
    <text evidence="2">The sequence shown here is derived from an EMBL/GenBank/DDBJ whole genome shotgun (WGS) entry which is preliminary data.</text>
</comment>
<organism evidence="2 4">
    <name type="scientific">Friedmanniomyces simplex</name>
    <dbReference type="NCBI Taxonomy" id="329884"/>
    <lineage>
        <taxon>Eukaryota</taxon>
        <taxon>Fungi</taxon>
        <taxon>Dikarya</taxon>
        <taxon>Ascomycota</taxon>
        <taxon>Pezizomycotina</taxon>
        <taxon>Dothideomycetes</taxon>
        <taxon>Dothideomycetidae</taxon>
        <taxon>Mycosphaerellales</taxon>
        <taxon>Teratosphaeriaceae</taxon>
        <taxon>Friedmanniomyces</taxon>
    </lineage>
</organism>
<evidence type="ECO:0000313" key="3">
    <source>
        <dbReference type="EMBL" id="TKA80972.1"/>
    </source>
</evidence>
<evidence type="ECO:0000256" key="1">
    <source>
        <dbReference type="SAM" id="MobiDB-lite"/>
    </source>
</evidence>